<dbReference type="Gene3D" id="3.40.50.10400">
    <property type="entry name" value="Hypothetical protein PA1492"/>
    <property type="match status" value="1"/>
</dbReference>
<sequence>MVELIYLASPYDDPDPALRAYRYIEVRNAAISLITSELFVFSPILHCHPIAQYGGLPTDFTFWEYFDKKMISVADRFGILELFGWKNSRGINREVEIALDHNLIIESINPITYQIEK</sequence>
<dbReference type="Pfam" id="PF09152">
    <property type="entry name" value="DUF1937"/>
    <property type="match status" value="1"/>
</dbReference>
<dbReference type="SUPFAM" id="SSF52309">
    <property type="entry name" value="N-(deoxy)ribosyltransferase-like"/>
    <property type="match status" value="1"/>
</dbReference>
<organism evidence="2">
    <name type="scientific">marine sediment metagenome</name>
    <dbReference type="NCBI Taxonomy" id="412755"/>
    <lineage>
        <taxon>unclassified sequences</taxon>
        <taxon>metagenomes</taxon>
        <taxon>ecological metagenomes</taxon>
    </lineage>
</organism>
<reference evidence="2" key="1">
    <citation type="journal article" date="2015" name="Nature">
        <title>Complex archaea that bridge the gap between prokaryotes and eukaryotes.</title>
        <authorList>
            <person name="Spang A."/>
            <person name="Saw J.H."/>
            <person name="Jorgensen S.L."/>
            <person name="Zaremba-Niedzwiedzka K."/>
            <person name="Martijn J."/>
            <person name="Lind A.E."/>
            <person name="van Eijk R."/>
            <person name="Schleper C."/>
            <person name="Guy L."/>
            <person name="Ettema T.J."/>
        </authorList>
    </citation>
    <scope>NUCLEOTIDE SEQUENCE</scope>
</reference>
<dbReference type="AlphaFoldDB" id="A0A0F9H2D8"/>
<accession>A0A0F9H2D8</accession>
<evidence type="ECO:0000313" key="2">
    <source>
        <dbReference type="EMBL" id="KKM05209.1"/>
    </source>
</evidence>
<dbReference type="EMBL" id="LAZR01016273">
    <property type="protein sequence ID" value="KKM05209.1"/>
    <property type="molecule type" value="Genomic_DNA"/>
</dbReference>
<protein>
    <recommendedName>
        <fullName evidence="1">DUF1937 domain-containing protein</fullName>
    </recommendedName>
</protein>
<comment type="caution">
    <text evidence="2">The sequence shown here is derived from an EMBL/GenBank/DDBJ whole genome shotgun (WGS) entry which is preliminary data.</text>
</comment>
<evidence type="ECO:0000259" key="1">
    <source>
        <dbReference type="Pfam" id="PF09152"/>
    </source>
</evidence>
<gene>
    <name evidence="2" type="ORF">LCGC14_1756410</name>
</gene>
<name>A0A0F9H2D8_9ZZZZ</name>
<feature type="domain" description="DUF1937" evidence="1">
    <location>
        <begin position="5"/>
        <end position="100"/>
    </location>
</feature>
<proteinExistence type="predicted"/>
<dbReference type="InterPro" id="IPR015235">
    <property type="entry name" value="DUF1937"/>
</dbReference>